<evidence type="ECO:0000313" key="2">
    <source>
        <dbReference type="Proteomes" id="UP001194468"/>
    </source>
</evidence>
<reference evidence="1" key="2">
    <citation type="journal article" date="2020" name="Nat. Commun.">
        <title>Large-scale genome sequencing of mycorrhizal fungi provides insights into the early evolution of symbiotic traits.</title>
        <authorList>
            <person name="Miyauchi S."/>
            <person name="Kiss E."/>
            <person name="Kuo A."/>
            <person name="Drula E."/>
            <person name="Kohler A."/>
            <person name="Sanchez-Garcia M."/>
            <person name="Morin E."/>
            <person name="Andreopoulos B."/>
            <person name="Barry K.W."/>
            <person name="Bonito G."/>
            <person name="Buee M."/>
            <person name="Carver A."/>
            <person name="Chen C."/>
            <person name="Cichocki N."/>
            <person name="Clum A."/>
            <person name="Culley D."/>
            <person name="Crous P.W."/>
            <person name="Fauchery L."/>
            <person name="Girlanda M."/>
            <person name="Hayes R.D."/>
            <person name="Keri Z."/>
            <person name="LaButti K."/>
            <person name="Lipzen A."/>
            <person name="Lombard V."/>
            <person name="Magnuson J."/>
            <person name="Maillard F."/>
            <person name="Murat C."/>
            <person name="Nolan M."/>
            <person name="Ohm R.A."/>
            <person name="Pangilinan J."/>
            <person name="Pereira M.F."/>
            <person name="Perotto S."/>
            <person name="Peter M."/>
            <person name="Pfister S."/>
            <person name="Riley R."/>
            <person name="Sitrit Y."/>
            <person name="Stielow J.B."/>
            <person name="Szollosi G."/>
            <person name="Zifcakova L."/>
            <person name="Stursova M."/>
            <person name="Spatafora J.W."/>
            <person name="Tedersoo L."/>
            <person name="Vaario L.M."/>
            <person name="Yamada A."/>
            <person name="Yan M."/>
            <person name="Wang P."/>
            <person name="Xu J."/>
            <person name="Bruns T."/>
            <person name="Baldrian P."/>
            <person name="Vilgalys R."/>
            <person name="Dunand C."/>
            <person name="Henrissat B."/>
            <person name="Grigoriev I.V."/>
            <person name="Hibbett D."/>
            <person name="Nagy L.G."/>
            <person name="Martin F.M."/>
        </authorList>
    </citation>
    <scope>NUCLEOTIDE SEQUENCE</scope>
    <source>
        <strain evidence="1">BED1</strain>
    </source>
</reference>
<evidence type="ECO:0000313" key="1">
    <source>
        <dbReference type="EMBL" id="KAF8438070.1"/>
    </source>
</evidence>
<dbReference type="EMBL" id="WHUW01000017">
    <property type="protein sequence ID" value="KAF8438070.1"/>
    <property type="molecule type" value="Genomic_DNA"/>
</dbReference>
<name>A0AAD4BRV0_BOLED</name>
<dbReference type="AlphaFoldDB" id="A0AAD4BRV0"/>
<proteinExistence type="predicted"/>
<gene>
    <name evidence="1" type="ORF">L210DRAFT_942676</name>
</gene>
<accession>A0AAD4BRV0</accession>
<organism evidence="1 2">
    <name type="scientific">Boletus edulis BED1</name>
    <dbReference type="NCBI Taxonomy" id="1328754"/>
    <lineage>
        <taxon>Eukaryota</taxon>
        <taxon>Fungi</taxon>
        <taxon>Dikarya</taxon>
        <taxon>Basidiomycota</taxon>
        <taxon>Agaricomycotina</taxon>
        <taxon>Agaricomycetes</taxon>
        <taxon>Agaricomycetidae</taxon>
        <taxon>Boletales</taxon>
        <taxon>Boletineae</taxon>
        <taxon>Boletaceae</taxon>
        <taxon>Boletoideae</taxon>
        <taxon>Boletus</taxon>
    </lineage>
</organism>
<sequence>MTAEFKRRLLRAIIRTYVWSTARLAHETEAAEARLGNGVQALLSAEREQDRLRARLSELMAAVSRAAEMFAQF</sequence>
<protein>
    <submittedName>
        <fullName evidence="1">Uncharacterized protein</fullName>
    </submittedName>
</protein>
<reference evidence="1" key="1">
    <citation type="submission" date="2019-10" db="EMBL/GenBank/DDBJ databases">
        <authorList>
            <consortium name="DOE Joint Genome Institute"/>
            <person name="Kuo A."/>
            <person name="Miyauchi S."/>
            <person name="Kiss E."/>
            <person name="Drula E."/>
            <person name="Kohler A."/>
            <person name="Sanchez-Garcia M."/>
            <person name="Andreopoulos B."/>
            <person name="Barry K.W."/>
            <person name="Bonito G."/>
            <person name="Buee M."/>
            <person name="Carver A."/>
            <person name="Chen C."/>
            <person name="Cichocki N."/>
            <person name="Clum A."/>
            <person name="Culley D."/>
            <person name="Crous P.W."/>
            <person name="Fauchery L."/>
            <person name="Girlanda M."/>
            <person name="Hayes R."/>
            <person name="Keri Z."/>
            <person name="LaButti K."/>
            <person name="Lipzen A."/>
            <person name="Lombard V."/>
            <person name="Magnuson J."/>
            <person name="Maillard F."/>
            <person name="Morin E."/>
            <person name="Murat C."/>
            <person name="Nolan M."/>
            <person name="Ohm R."/>
            <person name="Pangilinan J."/>
            <person name="Pereira M."/>
            <person name="Perotto S."/>
            <person name="Peter M."/>
            <person name="Riley R."/>
            <person name="Sitrit Y."/>
            <person name="Stielow B."/>
            <person name="Szollosi G."/>
            <person name="Zifcakova L."/>
            <person name="Stursova M."/>
            <person name="Spatafora J.W."/>
            <person name="Tedersoo L."/>
            <person name="Vaario L.-M."/>
            <person name="Yamada A."/>
            <person name="Yan M."/>
            <person name="Wang P."/>
            <person name="Xu J."/>
            <person name="Bruns T."/>
            <person name="Baldrian P."/>
            <person name="Vilgalys R."/>
            <person name="Henrissat B."/>
            <person name="Grigoriev I.V."/>
            <person name="Hibbett D."/>
            <person name="Nagy L.G."/>
            <person name="Martin F.M."/>
        </authorList>
    </citation>
    <scope>NUCLEOTIDE SEQUENCE</scope>
    <source>
        <strain evidence="1">BED1</strain>
    </source>
</reference>
<comment type="caution">
    <text evidence="1">The sequence shown here is derived from an EMBL/GenBank/DDBJ whole genome shotgun (WGS) entry which is preliminary data.</text>
</comment>
<keyword evidence="2" id="KW-1185">Reference proteome</keyword>
<dbReference type="Proteomes" id="UP001194468">
    <property type="component" value="Unassembled WGS sequence"/>
</dbReference>